<keyword evidence="6" id="KW-0966">Cell projection</keyword>
<dbReference type="GO" id="GO:0043005">
    <property type="term" value="C:neuron projection"/>
    <property type="evidence" value="ECO:0007669"/>
    <property type="project" value="UniProtKB-SubCell"/>
</dbReference>
<evidence type="ECO:0000313" key="11">
    <source>
        <dbReference type="WBParaSite" id="BXY_0952400.1"/>
    </source>
</evidence>
<dbReference type="PANTHER" id="PTHR14499:SF136">
    <property type="entry name" value="GH08630P"/>
    <property type="match status" value="1"/>
</dbReference>
<dbReference type="Pfam" id="PF23110">
    <property type="entry name" value="H1_KCTD8_12_16"/>
    <property type="match status" value="1"/>
</dbReference>
<dbReference type="Proteomes" id="UP000095284">
    <property type="component" value="Unplaced"/>
</dbReference>
<dbReference type="Gene3D" id="3.30.710.10">
    <property type="entry name" value="Potassium Channel Kv1.1, Chain A"/>
    <property type="match status" value="1"/>
</dbReference>
<evidence type="ECO:0000313" key="10">
    <source>
        <dbReference type="Proteomes" id="UP000659654"/>
    </source>
</evidence>
<keyword evidence="10" id="KW-1185">Reference proteome</keyword>
<evidence type="ECO:0000313" key="8">
    <source>
        <dbReference type="EMBL" id="CAD5210330.1"/>
    </source>
</evidence>
<dbReference type="Proteomes" id="UP000582659">
    <property type="component" value="Unassembled WGS sequence"/>
</dbReference>
<organism evidence="9 11">
    <name type="scientific">Bursaphelenchus xylophilus</name>
    <name type="common">Pinewood nematode worm</name>
    <name type="synonym">Aphelenchoides xylophilus</name>
    <dbReference type="NCBI Taxonomy" id="6326"/>
    <lineage>
        <taxon>Eukaryota</taxon>
        <taxon>Metazoa</taxon>
        <taxon>Ecdysozoa</taxon>
        <taxon>Nematoda</taxon>
        <taxon>Chromadorea</taxon>
        <taxon>Rhabditida</taxon>
        <taxon>Tylenchina</taxon>
        <taxon>Tylenchomorpha</taxon>
        <taxon>Aphelenchoidea</taxon>
        <taxon>Aphelenchoididae</taxon>
        <taxon>Bursaphelenchus</taxon>
    </lineage>
</organism>
<dbReference type="InterPro" id="IPR057093">
    <property type="entry name" value="H1_KCTD8_12_16"/>
</dbReference>
<evidence type="ECO:0000256" key="2">
    <source>
        <dbReference type="ARBA" id="ARBA00004487"/>
    </source>
</evidence>
<dbReference type="WBParaSite" id="BXY_0952400.1">
    <property type="protein sequence ID" value="BXY_0952400.1"/>
    <property type="gene ID" value="BXY_0952400"/>
</dbReference>
<dbReference type="GO" id="GO:0005886">
    <property type="term" value="C:plasma membrane"/>
    <property type="evidence" value="ECO:0007669"/>
    <property type="project" value="UniProtKB-SubCell"/>
</dbReference>
<keyword evidence="4" id="KW-0597">Phosphoprotein</keyword>
<dbReference type="PANTHER" id="PTHR14499">
    <property type="entry name" value="POTASSIUM CHANNEL TETRAMERIZATION DOMAIN-CONTAINING"/>
    <property type="match status" value="1"/>
</dbReference>
<protein>
    <submittedName>
        <fullName evidence="8">(pine wood nematode) hypothetical protein</fullName>
    </submittedName>
</protein>
<evidence type="ECO:0000256" key="4">
    <source>
        <dbReference type="ARBA" id="ARBA00022553"/>
    </source>
</evidence>
<feature type="domain" description="KCTD8/12/16 H1" evidence="7">
    <location>
        <begin position="137"/>
        <end position="256"/>
    </location>
</feature>
<keyword evidence="5" id="KW-0472">Membrane</keyword>
<dbReference type="EMBL" id="CAJFDI010000001">
    <property type="protein sequence ID" value="CAD5210330.1"/>
    <property type="molecule type" value="Genomic_DNA"/>
</dbReference>
<reference evidence="11" key="1">
    <citation type="submission" date="2016-11" db="UniProtKB">
        <authorList>
            <consortium name="WormBaseParasite"/>
        </authorList>
    </citation>
    <scope>IDENTIFICATION</scope>
</reference>
<evidence type="ECO:0000256" key="3">
    <source>
        <dbReference type="ARBA" id="ARBA00022475"/>
    </source>
</evidence>
<name>A0A1I7S929_BURXY</name>
<evidence type="ECO:0000259" key="7">
    <source>
        <dbReference type="Pfam" id="PF23110"/>
    </source>
</evidence>
<dbReference type="OrthoDB" id="2414723at2759"/>
<keyword evidence="3" id="KW-1003">Cell membrane</keyword>
<dbReference type="EMBL" id="CAJFCV020000001">
    <property type="protein sequence ID" value="CAG9086189.1"/>
    <property type="molecule type" value="Genomic_DNA"/>
</dbReference>
<reference evidence="8" key="2">
    <citation type="submission" date="2020-09" db="EMBL/GenBank/DDBJ databases">
        <authorList>
            <person name="Kikuchi T."/>
        </authorList>
    </citation>
    <scope>NUCLEOTIDE SEQUENCE</scope>
    <source>
        <strain evidence="8">Ka4C1</strain>
    </source>
</reference>
<evidence type="ECO:0000256" key="5">
    <source>
        <dbReference type="ARBA" id="ARBA00023136"/>
    </source>
</evidence>
<sequence length="258" mass="29872">MTSFYEDLRSNPAIFSCYPFSDPMEKLVRIVLADGTILQTFAGVLMIEDGSKFSEMLKMPGLENKKFIRIDCSHRDASLMRYLIDFMRHLAYTGNPSTLSWPDEFEHWNSLISEAQYWGMVELEELFQQAQAERTNTITISYHAALSGGTGTDVNFRRIHRILVHGQVYICREVFGEHLNETRDVNVDYKRYTCRFYLSHGFLEQAFDTLALHRFRLVDSSSHTPSGSPYVPKQVLGSGAKSDNQFLHYAQYVFIRQY</sequence>
<dbReference type="InterPro" id="IPR011333">
    <property type="entry name" value="SKP1/BTB/POZ_sf"/>
</dbReference>
<evidence type="ECO:0000256" key="6">
    <source>
        <dbReference type="ARBA" id="ARBA00023273"/>
    </source>
</evidence>
<accession>A0A1I7S929</accession>
<evidence type="ECO:0000256" key="1">
    <source>
        <dbReference type="ARBA" id="ARBA00004236"/>
    </source>
</evidence>
<dbReference type="eggNOG" id="KOG2723">
    <property type="taxonomic scope" value="Eukaryota"/>
</dbReference>
<dbReference type="Proteomes" id="UP000659654">
    <property type="component" value="Unassembled WGS sequence"/>
</dbReference>
<dbReference type="SUPFAM" id="SSF54695">
    <property type="entry name" value="POZ domain"/>
    <property type="match status" value="1"/>
</dbReference>
<dbReference type="AlphaFoldDB" id="A0A1I7S929"/>
<comment type="subcellular location">
    <subcellularLocation>
        <location evidence="1">Cell membrane</location>
    </subcellularLocation>
    <subcellularLocation>
        <location evidence="2">Cell projection</location>
        <location evidence="2">Neuron projection</location>
    </subcellularLocation>
</comment>
<evidence type="ECO:0000313" key="9">
    <source>
        <dbReference type="Proteomes" id="UP000095284"/>
    </source>
</evidence>
<gene>
    <name evidence="8" type="ORF">BXYJ_LOCUS1881</name>
</gene>
<proteinExistence type="predicted"/>